<reference evidence="3" key="1">
    <citation type="journal article" date="2023" name="Commun. Biol.">
        <title>Genome analysis of Parmales, the sister group of diatoms, reveals the evolutionary specialization of diatoms from phago-mixotrophs to photoautotrophs.</title>
        <authorList>
            <person name="Ban H."/>
            <person name="Sato S."/>
            <person name="Yoshikawa S."/>
            <person name="Yamada K."/>
            <person name="Nakamura Y."/>
            <person name="Ichinomiya M."/>
            <person name="Sato N."/>
            <person name="Blanc-Mathieu R."/>
            <person name="Endo H."/>
            <person name="Kuwata A."/>
            <person name="Ogata H."/>
        </authorList>
    </citation>
    <scope>NUCLEOTIDE SEQUENCE [LARGE SCALE GENOMIC DNA]</scope>
    <source>
        <strain evidence="3">NIES 3701</strain>
    </source>
</reference>
<keyword evidence="1" id="KW-0472">Membrane</keyword>
<feature type="transmembrane region" description="Helical" evidence="1">
    <location>
        <begin position="162"/>
        <end position="183"/>
    </location>
</feature>
<comment type="caution">
    <text evidence="2">The sequence shown here is derived from an EMBL/GenBank/DDBJ whole genome shotgun (WGS) entry which is preliminary data.</text>
</comment>
<evidence type="ECO:0000313" key="3">
    <source>
        <dbReference type="Proteomes" id="UP001165085"/>
    </source>
</evidence>
<evidence type="ECO:0000256" key="1">
    <source>
        <dbReference type="SAM" id="Phobius"/>
    </source>
</evidence>
<dbReference type="EMBL" id="BRXY01000042">
    <property type="protein sequence ID" value="GMH56867.1"/>
    <property type="molecule type" value="Genomic_DNA"/>
</dbReference>
<name>A0A9W7DVU4_9STRA</name>
<feature type="transmembrane region" description="Helical" evidence="1">
    <location>
        <begin position="76"/>
        <end position="100"/>
    </location>
</feature>
<keyword evidence="1" id="KW-1133">Transmembrane helix</keyword>
<keyword evidence="1" id="KW-0812">Transmembrane</keyword>
<accession>A0A9W7DVU4</accession>
<sequence>MFLICFWALKVIQTSVRKEWQKDLNLSVEKIATMTEISSRRALAGVLTIVTGVCAMFLFSMTEVDSDVDSALLSRLKYICSITGFLGIFASIVIVISKIISSLKAQRRISESGSGVLGQRESASEEILVEECSGLFLLLSFLFALAFAGLYVIHAITLIDDFWLVANIMMPLAGTSFVLCFGMKPRRTDNAYMRFLYVHFATIFVLPSVAVSIAQLRQSEYSKGIAYLLSSVFWYLAFKQGLKLRTIVSKFSGKVLSEFLCHTILVRGSAGMGPMLFFSFEAASCFISEGLDVEECANTSSAAMNLSLYLAFLISISIAQQAVPENVRLATAWEYSAIATLEFNVWQKIQGALLSCTAMSALYLLAALGVKGDFLWCRVAGTIGSLCLGAFFLVRVQRLLYATEEVGEVREALEAGEAGETGEVGEAKEGDVEITNNAGARRDKGMRTASTSDIGDNMFFGGLV</sequence>
<feature type="transmembrane region" description="Helical" evidence="1">
    <location>
        <begin position="42"/>
        <end position="61"/>
    </location>
</feature>
<protein>
    <submittedName>
        <fullName evidence="2">Uncharacterized protein</fullName>
    </submittedName>
</protein>
<keyword evidence="3" id="KW-1185">Reference proteome</keyword>
<feature type="transmembrane region" description="Helical" evidence="1">
    <location>
        <begin position="351"/>
        <end position="369"/>
    </location>
</feature>
<evidence type="ECO:0000313" key="2">
    <source>
        <dbReference type="EMBL" id="GMH56867.1"/>
    </source>
</evidence>
<dbReference type="Proteomes" id="UP001165085">
    <property type="component" value="Unassembled WGS sequence"/>
</dbReference>
<feature type="transmembrane region" description="Helical" evidence="1">
    <location>
        <begin position="135"/>
        <end position="156"/>
    </location>
</feature>
<gene>
    <name evidence="2" type="ORF">TrST_g14080</name>
</gene>
<proteinExistence type="predicted"/>
<feature type="transmembrane region" description="Helical" evidence="1">
    <location>
        <begin position="195"/>
        <end position="215"/>
    </location>
</feature>
<organism evidence="2 3">
    <name type="scientific">Triparma strigata</name>
    <dbReference type="NCBI Taxonomy" id="1606541"/>
    <lineage>
        <taxon>Eukaryota</taxon>
        <taxon>Sar</taxon>
        <taxon>Stramenopiles</taxon>
        <taxon>Ochrophyta</taxon>
        <taxon>Bolidophyceae</taxon>
        <taxon>Parmales</taxon>
        <taxon>Triparmaceae</taxon>
        <taxon>Triparma</taxon>
    </lineage>
</organism>
<feature type="transmembrane region" description="Helical" evidence="1">
    <location>
        <begin position="221"/>
        <end position="238"/>
    </location>
</feature>
<dbReference type="AlphaFoldDB" id="A0A9W7DVU4"/>
<feature type="transmembrane region" description="Helical" evidence="1">
    <location>
        <begin position="375"/>
        <end position="394"/>
    </location>
</feature>